<feature type="domain" description="OmpA-like" evidence="2">
    <location>
        <begin position="436"/>
        <end position="551"/>
    </location>
</feature>
<evidence type="ECO:0000256" key="1">
    <source>
        <dbReference type="PROSITE-ProRule" id="PRU00473"/>
    </source>
</evidence>
<dbReference type="AlphaFoldDB" id="A0A1M3L238"/>
<protein>
    <recommendedName>
        <fullName evidence="2">OmpA-like domain-containing protein</fullName>
    </recommendedName>
</protein>
<dbReference type="SUPFAM" id="SSF103088">
    <property type="entry name" value="OmpA-like"/>
    <property type="match status" value="1"/>
</dbReference>
<gene>
    <name evidence="3" type="ORF">BGO89_02345</name>
</gene>
<dbReference type="InterPro" id="IPR008969">
    <property type="entry name" value="CarboxyPept-like_regulatory"/>
</dbReference>
<dbReference type="InterPro" id="IPR050330">
    <property type="entry name" value="Bact_OuterMem_StrucFunc"/>
</dbReference>
<dbReference type="CDD" id="cd07185">
    <property type="entry name" value="OmpA_C-like"/>
    <property type="match status" value="1"/>
</dbReference>
<dbReference type="Pfam" id="PF00691">
    <property type="entry name" value="OmpA"/>
    <property type="match status" value="1"/>
</dbReference>
<dbReference type="Proteomes" id="UP000184233">
    <property type="component" value="Unassembled WGS sequence"/>
</dbReference>
<name>A0A1M3L238_9BACT</name>
<dbReference type="InterPro" id="IPR006665">
    <property type="entry name" value="OmpA-like"/>
</dbReference>
<dbReference type="PROSITE" id="PS51123">
    <property type="entry name" value="OMPA_2"/>
    <property type="match status" value="1"/>
</dbReference>
<organism evidence="3 4">
    <name type="scientific">Candidatus Kapaibacterium thiocyanatum</name>
    <dbReference type="NCBI Taxonomy" id="1895771"/>
    <lineage>
        <taxon>Bacteria</taxon>
        <taxon>Pseudomonadati</taxon>
        <taxon>Candidatus Kapaibacteriota</taxon>
        <taxon>Candidatus Kapaibacteriia</taxon>
        <taxon>Candidatus Kapaibacteriales</taxon>
        <taxon>Candidatus Kapaibacteriaceae</taxon>
        <taxon>Candidatus Kapaibacterium</taxon>
    </lineage>
</organism>
<dbReference type="Gene3D" id="3.30.1330.60">
    <property type="entry name" value="OmpA-like domain"/>
    <property type="match status" value="1"/>
</dbReference>
<keyword evidence="1" id="KW-0472">Membrane</keyword>
<reference evidence="3 4" key="1">
    <citation type="submission" date="2016-09" db="EMBL/GenBank/DDBJ databases">
        <title>Genome-resolved meta-omics ties microbial dynamics to process performance in biotechnology for thiocyanate degradation.</title>
        <authorList>
            <person name="Kantor R.S."/>
            <person name="Huddy R.J."/>
            <person name="Iyer R."/>
            <person name="Thomas B.C."/>
            <person name="Brown C.T."/>
            <person name="Anantharaman K."/>
            <person name="Tringe S."/>
            <person name="Hettich R.L."/>
            <person name="Harrison S.T."/>
            <person name="Banfield J.F."/>
        </authorList>
    </citation>
    <scope>NUCLEOTIDE SEQUENCE [LARGE SCALE GENOMIC DNA]</scope>
    <source>
        <strain evidence="3">59-99</strain>
    </source>
</reference>
<dbReference type="PANTHER" id="PTHR30329">
    <property type="entry name" value="STATOR ELEMENT OF FLAGELLAR MOTOR COMPLEX"/>
    <property type="match status" value="1"/>
</dbReference>
<dbReference type="PANTHER" id="PTHR30329:SF21">
    <property type="entry name" value="LIPOPROTEIN YIAD-RELATED"/>
    <property type="match status" value="1"/>
</dbReference>
<accession>A0A1M3L238</accession>
<comment type="caution">
    <text evidence="3">The sequence shown here is derived from an EMBL/GenBank/DDBJ whole genome shotgun (WGS) entry which is preliminary data.</text>
</comment>
<dbReference type="EMBL" id="MKVH01000013">
    <property type="protein sequence ID" value="OJX59279.1"/>
    <property type="molecule type" value="Genomic_DNA"/>
</dbReference>
<evidence type="ECO:0000259" key="2">
    <source>
        <dbReference type="PROSITE" id="PS51123"/>
    </source>
</evidence>
<dbReference type="Gene3D" id="2.60.40.1120">
    <property type="entry name" value="Carboxypeptidase-like, regulatory domain"/>
    <property type="match status" value="1"/>
</dbReference>
<dbReference type="InterPro" id="IPR036737">
    <property type="entry name" value="OmpA-like_sf"/>
</dbReference>
<dbReference type="SUPFAM" id="SSF82171">
    <property type="entry name" value="DPP6 N-terminal domain-like"/>
    <property type="match status" value="1"/>
</dbReference>
<evidence type="ECO:0000313" key="4">
    <source>
        <dbReference type="Proteomes" id="UP000184233"/>
    </source>
</evidence>
<dbReference type="STRING" id="1895771.BGO89_02345"/>
<evidence type="ECO:0000313" key="3">
    <source>
        <dbReference type="EMBL" id="OJX59279.1"/>
    </source>
</evidence>
<dbReference type="Pfam" id="PF07676">
    <property type="entry name" value="PD40"/>
    <property type="match status" value="1"/>
</dbReference>
<dbReference type="SUPFAM" id="SSF49464">
    <property type="entry name" value="Carboxypeptidase regulatory domain-like"/>
    <property type="match status" value="1"/>
</dbReference>
<dbReference type="GO" id="GO:0016020">
    <property type="term" value="C:membrane"/>
    <property type="evidence" value="ECO:0007669"/>
    <property type="project" value="UniProtKB-UniRule"/>
</dbReference>
<proteinExistence type="predicted"/>
<sequence length="555" mass="61566">MNIETMMDRIRMRHAKQDGRNVTGHLHVRFDDRSLPYCAGTFLRIVMTGLVLCVSLPATNGIAQGPTTCMRQRLPESINKFQPTTIPVLSPDGQTLFVDRKLHPENEEGASDPDDVWISHRMGGSIWTEPERTAFTTFRRPDVLFSLSRDGRRALVYGRYLYRDGDSIRCFAVAERIDAGLPFSVLTPIDLPAMRDMGRNFYGSLSDDATALVIAMNRPGGVGDLDLYVSRRCGDKWSTPVSLGHTINTKAFEGAPCLAPDGLTLYFSSSGRDDRRGKADMYVTRRLDDTWTSWSRPVNMGPCINTLEDETSFSLIGDGDSALVTSWDPEHGRPGIYLVGLTTDQRPAPYVMFSGRITNPLTGQPVEGARLVVRDSTSTCREALIYGTGANGDFTITLASGKRYGIEAQAAHHISATQTIGVRRLDSTSELRLSVYLFDHRMPLASVFFERGSYEVGPVEQAKLDELVQRYGLRAISFEVVGYTDPIGNQRDNARLSKGRAEATREALRKAGADEKRIEATGRGVEYQGTQLFLKEHPQSRRVDIFPAQPPGRGQ</sequence>
<dbReference type="InterPro" id="IPR011659">
    <property type="entry name" value="WD40"/>
</dbReference>